<keyword evidence="6 8" id="KW-1133">Transmembrane helix</keyword>
<dbReference type="AlphaFoldDB" id="A0A645EYB1"/>
<feature type="transmembrane region" description="Helical" evidence="8">
    <location>
        <begin position="29"/>
        <end position="46"/>
    </location>
</feature>
<keyword evidence="7 8" id="KW-0472">Membrane</keyword>
<evidence type="ECO:0000256" key="7">
    <source>
        <dbReference type="ARBA" id="ARBA00023136"/>
    </source>
</evidence>
<dbReference type="EMBL" id="VSSQ01052362">
    <property type="protein sequence ID" value="MPN06460.1"/>
    <property type="molecule type" value="Genomic_DNA"/>
</dbReference>
<evidence type="ECO:0000256" key="2">
    <source>
        <dbReference type="ARBA" id="ARBA00022448"/>
    </source>
</evidence>
<feature type="transmembrane region" description="Helical" evidence="8">
    <location>
        <begin position="172"/>
        <end position="190"/>
    </location>
</feature>
<dbReference type="PROSITE" id="PS51105">
    <property type="entry name" value="PTS_EIIC_TYPE_3"/>
    <property type="match status" value="1"/>
</dbReference>
<dbReference type="GO" id="GO:0008982">
    <property type="term" value="F:protein-N(PI)-phosphohistidine-sugar phosphotransferase activity"/>
    <property type="evidence" value="ECO:0007669"/>
    <property type="project" value="InterPro"/>
</dbReference>
<keyword evidence="2" id="KW-0813">Transport</keyword>
<keyword evidence="5 8" id="KW-0812">Transmembrane</keyword>
<evidence type="ECO:0000259" key="9">
    <source>
        <dbReference type="PROSITE" id="PS51105"/>
    </source>
</evidence>
<accession>A0A645EYB1</accession>
<sequence length="232" mass="25814">MKFTSYGDLNTMIFTIIQSNLMRFMGNNLFSWLFFNLMTNLLWFFGLHGGNIIGSITNPVYTPLSLENLAAYQAGQTLPYIFTGTSFTKTFTSGGVGSMFGLAILMVLFSKSKQFKILGKLSLPTTLFFINEPLLFGIPVVLNPLFFIPLMLITPILGTLTYFVMKLGIIPAAAGLQLPWTTPAVLHGFMQGGWRLGLWEALMVLSAMAMWYPFFKLADKKALEEENKSVAA</sequence>
<evidence type="ECO:0000256" key="3">
    <source>
        <dbReference type="ARBA" id="ARBA00022475"/>
    </source>
</evidence>
<dbReference type="InterPro" id="IPR051088">
    <property type="entry name" value="PTS_Sugar-EIIC/EIIB"/>
</dbReference>
<organism evidence="10">
    <name type="scientific">bioreactor metagenome</name>
    <dbReference type="NCBI Taxonomy" id="1076179"/>
    <lineage>
        <taxon>unclassified sequences</taxon>
        <taxon>metagenomes</taxon>
        <taxon>ecological metagenomes</taxon>
    </lineage>
</organism>
<dbReference type="GO" id="GO:0009401">
    <property type="term" value="P:phosphoenolpyruvate-dependent sugar phosphotransferase system"/>
    <property type="evidence" value="ECO:0007669"/>
    <property type="project" value="InterPro"/>
</dbReference>
<name>A0A645EYB1_9ZZZZ</name>
<protein>
    <submittedName>
        <fullName evidence="10">Lichenan permease IIC component</fullName>
    </submittedName>
</protein>
<evidence type="ECO:0000256" key="4">
    <source>
        <dbReference type="ARBA" id="ARBA00022597"/>
    </source>
</evidence>
<feature type="transmembrane region" description="Helical" evidence="8">
    <location>
        <begin position="196"/>
        <end position="215"/>
    </location>
</feature>
<evidence type="ECO:0000256" key="6">
    <source>
        <dbReference type="ARBA" id="ARBA00022989"/>
    </source>
</evidence>
<comment type="subcellular location">
    <subcellularLocation>
        <location evidence="1">Cell membrane</location>
        <topology evidence="1">Multi-pass membrane protein</topology>
    </subcellularLocation>
</comment>
<dbReference type="Pfam" id="PF02378">
    <property type="entry name" value="PTS_EIIC"/>
    <property type="match status" value="1"/>
</dbReference>
<dbReference type="GO" id="GO:1901264">
    <property type="term" value="P:carbohydrate derivative transport"/>
    <property type="evidence" value="ECO:0007669"/>
    <property type="project" value="TreeGrafter"/>
</dbReference>
<dbReference type="InterPro" id="IPR003352">
    <property type="entry name" value="PTS_EIIC"/>
</dbReference>
<feature type="transmembrane region" description="Helical" evidence="8">
    <location>
        <begin position="90"/>
        <end position="109"/>
    </location>
</feature>
<gene>
    <name evidence="10" type="primary">licC_13</name>
    <name evidence="10" type="ORF">SDC9_153716</name>
</gene>
<evidence type="ECO:0000313" key="10">
    <source>
        <dbReference type="EMBL" id="MPN06460.1"/>
    </source>
</evidence>
<evidence type="ECO:0000256" key="1">
    <source>
        <dbReference type="ARBA" id="ARBA00004651"/>
    </source>
</evidence>
<proteinExistence type="predicted"/>
<dbReference type="InterPro" id="IPR004501">
    <property type="entry name" value="PTS_EIIC_3"/>
</dbReference>
<reference evidence="10" key="1">
    <citation type="submission" date="2019-08" db="EMBL/GenBank/DDBJ databases">
        <authorList>
            <person name="Kucharzyk K."/>
            <person name="Murdoch R.W."/>
            <person name="Higgins S."/>
            <person name="Loffler F."/>
        </authorList>
    </citation>
    <scope>NUCLEOTIDE SEQUENCE</scope>
</reference>
<evidence type="ECO:0000256" key="5">
    <source>
        <dbReference type="ARBA" id="ARBA00022692"/>
    </source>
</evidence>
<keyword evidence="3" id="KW-1003">Cell membrane</keyword>
<dbReference type="PANTHER" id="PTHR33989">
    <property type="match status" value="1"/>
</dbReference>
<keyword evidence="4" id="KW-0762">Sugar transport</keyword>
<feature type="transmembrane region" description="Helical" evidence="8">
    <location>
        <begin position="146"/>
        <end position="165"/>
    </location>
</feature>
<dbReference type="PANTHER" id="PTHR33989:SF4">
    <property type="entry name" value="PTS SYSTEM N,N'-DIACETYLCHITOBIOSE-SPECIFIC EIIC COMPONENT"/>
    <property type="match status" value="1"/>
</dbReference>
<comment type="caution">
    <text evidence="10">The sequence shown here is derived from an EMBL/GenBank/DDBJ whole genome shotgun (WGS) entry which is preliminary data.</text>
</comment>
<evidence type="ECO:0000256" key="8">
    <source>
        <dbReference type="SAM" id="Phobius"/>
    </source>
</evidence>
<feature type="domain" description="PTS EIIC type-3" evidence="9">
    <location>
        <begin position="1"/>
        <end position="214"/>
    </location>
</feature>
<dbReference type="GO" id="GO:0005886">
    <property type="term" value="C:plasma membrane"/>
    <property type="evidence" value="ECO:0007669"/>
    <property type="project" value="UniProtKB-SubCell"/>
</dbReference>